<comment type="similarity">
    <text evidence="2">Belongs to the ABC transporter superfamily. ABCA family. CPR flippase (TC 3.A.1.211) subfamily.</text>
</comment>
<dbReference type="InterPro" id="IPR003593">
    <property type="entry name" value="AAA+_ATPase"/>
</dbReference>
<dbReference type="OrthoDB" id="10255969at2759"/>
<dbReference type="GO" id="GO:0016020">
    <property type="term" value="C:membrane"/>
    <property type="evidence" value="ECO:0007669"/>
    <property type="project" value="UniProtKB-SubCell"/>
</dbReference>
<dbReference type="PROSITE" id="PS00211">
    <property type="entry name" value="ABC_TRANSPORTER_1"/>
    <property type="match status" value="1"/>
</dbReference>
<dbReference type="AlphaFoldDB" id="A0A830H9H4"/>
<keyword evidence="12" id="KW-1185">Reference proteome</keyword>
<reference evidence="11" key="1">
    <citation type="submission" date="2020-10" db="EMBL/GenBank/DDBJ databases">
        <title>Unveiling of a novel bifunctional photoreceptor, Dualchrome1, isolated from a cosmopolitan green alga.</title>
        <authorList>
            <person name="Suzuki S."/>
            <person name="Kawachi M."/>
        </authorList>
    </citation>
    <scope>NUCLEOTIDE SEQUENCE</scope>
    <source>
        <strain evidence="11">NIES 2893</strain>
    </source>
</reference>
<dbReference type="FunFam" id="3.40.50.300:FF:000665">
    <property type="entry name" value="ABC transporter A family member 2"/>
    <property type="match status" value="1"/>
</dbReference>
<evidence type="ECO:0000256" key="2">
    <source>
        <dbReference type="ARBA" id="ARBA00008526"/>
    </source>
</evidence>
<dbReference type="CDD" id="cd03263">
    <property type="entry name" value="ABC_subfamily_A"/>
    <property type="match status" value="1"/>
</dbReference>
<evidence type="ECO:0000256" key="6">
    <source>
        <dbReference type="ARBA" id="ARBA00022840"/>
    </source>
</evidence>
<dbReference type="Pfam" id="PF00005">
    <property type="entry name" value="ABC_tran"/>
    <property type="match status" value="1"/>
</dbReference>
<dbReference type="SUPFAM" id="SSF52540">
    <property type="entry name" value="P-loop containing nucleoside triphosphate hydrolases"/>
    <property type="match status" value="1"/>
</dbReference>
<evidence type="ECO:0000256" key="3">
    <source>
        <dbReference type="ARBA" id="ARBA00022448"/>
    </source>
</evidence>
<comment type="caution">
    <text evidence="11">The sequence shown here is derived from an EMBL/GenBank/DDBJ whole genome shotgun (WGS) entry which is preliminary data.</text>
</comment>
<feature type="transmembrane region" description="Helical" evidence="9">
    <location>
        <begin position="298"/>
        <end position="323"/>
    </location>
</feature>
<feature type="transmembrane region" description="Helical" evidence="9">
    <location>
        <begin position="249"/>
        <end position="270"/>
    </location>
</feature>
<dbReference type="InterPro" id="IPR017871">
    <property type="entry name" value="ABC_transporter-like_CS"/>
</dbReference>
<sequence length="980" mass="106889">MTDPAMAADAKDAPRVSHGTIGGPQLFAQQIAALVWKNALVKWRNKSSLILQIGSAFVMLLLVLGIEEAIKQEERRTESNRNIEVPTKQRVGGIPDCTKQFYIKTPCYTFAYTPNNDSAVEEFVKGMRENNLDAAIPLDKVKGFPTVAEKDAWLLANTQRCQAGIEFTVSTLPDNKKKVDFGIQVNGTVKASRGTFEDPNFYVQLPLQQAAEREITRFTLKQAGMDEADFVDTWDVSFRKYPHPAIEPFSLVGAIGSTFIFAAAMFTYVMQLNSIVGERELKLRQALRNVGTSDFTYWLSWVVTEFIVCLVQAALILAWGNLFGFQLFLKNDSSVTFTLLLLFQLAMAGFGFCTSVFLRSSALATMYGFVVFLLGFILTLVVGVAGGEPFTKGTANGKYKAIPIIFAFFPPTLLAKGLGDLGKATASSDRGGIKWSQIDSYCKNNVYSEGSFGACDYSLEMCYELLTLDFFFFTILAMYLDQVLPNEFGVNRPFYFPFLPSTWMSLLGMKKSVSSVDVAATDAAAASAGGNASALEEDVAEEEMRLKQSATEQSSAAMLVQGLVKSFYSLGCRGGGAAFHAVKGNWFEVKTGELFGLLGPNGAGKSTTINLMTGVLPCTAGDGYIYGTSVVTDIGGVRTKIGVCPQFDILWGELTGEEHMYLFSALRGLPYGMLEQETLNLLGSVKLLKDRKVETRAYSGGMRRRLSVAISLIGDPQVVFLDEPTTGMDPIHRRHVWDIILEAKAGRAIVLTTHSMEEADALSDRIGIIAGGRLRCLASSVRLKRKFGTGYSVAISLRADRSGSGMLGGHKGSSSNDLNDAVDDPARVMLNTYFRDGIDGELEDAAKSLKGNGKYMHFRIPRESDDRLSSFLRQLDEDAHALGVNDVQVTLATLDEVFLSIAKKAALEGSTKMCQIPIELPNNGGMIMLPIPLGTDYAQIGGTNYAVRIEWITDADGNIVYGDHTLEEMSATPQPPPPDA</sequence>
<keyword evidence="5" id="KW-0547">Nucleotide-binding</keyword>
<accession>A0A830H9H4</accession>
<name>A0A830H9H4_9CHLO</name>
<keyword evidence="6" id="KW-0067">ATP-binding</keyword>
<evidence type="ECO:0000256" key="1">
    <source>
        <dbReference type="ARBA" id="ARBA00004141"/>
    </source>
</evidence>
<dbReference type="InterPro" id="IPR013525">
    <property type="entry name" value="ABC2_TM"/>
</dbReference>
<proteinExistence type="inferred from homology"/>
<evidence type="ECO:0000256" key="9">
    <source>
        <dbReference type="SAM" id="Phobius"/>
    </source>
</evidence>
<dbReference type="GO" id="GO:0140359">
    <property type="term" value="F:ABC-type transporter activity"/>
    <property type="evidence" value="ECO:0007669"/>
    <property type="project" value="InterPro"/>
</dbReference>
<evidence type="ECO:0000256" key="4">
    <source>
        <dbReference type="ARBA" id="ARBA00022692"/>
    </source>
</evidence>
<gene>
    <name evidence="11" type="ORF">PPROV_000238000</name>
</gene>
<evidence type="ECO:0000256" key="7">
    <source>
        <dbReference type="ARBA" id="ARBA00022989"/>
    </source>
</evidence>
<dbReference type="GO" id="GO:0005319">
    <property type="term" value="F:lipid transporter activity"/>
    <property type="evidence" value="ECO:0007669"/>
    <property type="project" value="TreeGrafter"/>
</dbReference>
<feature type="transmembrane region" description="Helical" evidence="9">
    <location>
        <begin position="364"/>
        <end position="385"/>
    </location>
</feature>
<dbReference type="SMART" id="SM00382">
    <property type="entry name" value="AAA"/>
    <property type="match status" value="1"/>
</dbReference>
<dbReference type="InterPro" id="IPR003439">
    <property type="entry name" value="ABC_transporter-like_ATP-bd"/>
</dbReference>
<keyword evidence="3" id="KW-0813">Transport</keyword>
<dbReference type="GO" id="GO:0016887">
    <property type="term" value="F:ATP hydrolysis activity"/>
    <property type="evidence" value="ECO:0007669"/>
    <property type="project" value="InterPro"/>
</dbReference>
<comment type="subcellular location">
    <subcellularLocation>
        <location evidence="1">Membrane</location>
        <topology evidence="1">Multi-pass membrane protein</topology>
    </subcellularLocation>
</comment>
<evidence type="ECO:0000256" key="8">
    <source>
        <dbReference type="ARBA" id="ARBA00023136"/>
    </source>
</evidence>
<dbReference type="PANTHER" id="PTHR19229:SF205">
    <property type="entry name" value="ABC TRANSPORTER A FAMILY MEMBER 1-RELATED"/>
    <property type="match status" value="1"/>
</dbReference>
<feature type="transmembrane region" description="Helical" evidence="9">
    <location>
        <begin position="335"/>
        <end position="358"/>
    </location>
</feature>
<evidence type="ECO:0000259" key="10">
    <source>
        <dbReference type="PROSITE" id="PS50893"/>
    </source>
</evidence>
<keyword evidence="7 9" id="KW-1133">Transmembrane helix</keyword>
<evidence type="ECO:0000313" key="12">
    <source>
        <dbReference type="Proteomes" id="UP000660262"/>
    </source>
</evidence>
<keyword evidence="8 9" id="KW-0472">Membrane</keyword>
<dbReference type="GO" id="GO:0005524">
    <property type="term" value="F:ATP binding"/>
    <property type="evidence" value="ECO:0007669"/>
    <property type="project" value="UniProtKB-KW"/>
</dbReference>
<feature type="domain" description="ABC transporter" evidence="10">
    <location>
        <begin position="558"/>
        <end position="796"/>
    </location>
</feature>
<dbReference type="InterPro" id="IPR026082">
    <property type="entry name" value="ABCA"/>
</dbReference>
<evidence type="ECO:0000256" key="5">
    <source>
        <dbReference type="ARBA" id="ARBA00022741"/>
    </source>
</evidence>
<organism evidence="11 12">
    <name type="scientific">Pycnococcus provasolii</name>
    <dbReference type="NCBI Taxonomy" id="41880"/>
    <lineage>
        <taxon>Eukaryota</taxon>
        <taxon>Viridiplantae</taxon>
        <taxon>Chlorophyta</taxon>
        <taxon>Pseudoscourfieldiophyceae</taxon>
        <taxon>Pseudoscourfieldiales</taxon>
        <taxon>Pycnococcaceae</taxon>
        <taxon>Pycnococcus</taxon>
    </lineage>
</organism>
<protein>
    <recommendedName>
        <fullName evidence="10">ABC transporter domain-containing protein</fullName>
    </recommendedName>
</protein>
<evidence type="ECO:0000313" key="11">
    <source>
        <dbReference type="EMBL" id="GHP03625.1"/>
    </source>
</evidence>
<dbReference type="InterPro" id="IPR027417">
    <property type="entry name" value="P-loop_NTPase"/>
</dbReference>
<dbReference type="Pfam" id="PF12698">
    <property type="entry name" value="ABC2_membrane_3"/>
    <property type="match status" value="1"/>
</dbReference>
<dbReference type="PROSITE" id="PS50893">
    <property type="entry name" value="ABC_TRANSPORTER_2"/>
    <property type="match status" value="1"/>
</dbReference>
<dbReference type="Proteomes" id="UP000660262">
    <property type="component" value="Unassembled WGS sequence"/>
</dbReference>
<feature type="transmembrane region" description="Helical" evidence="9">
    <location>
        <begin position="49"/>
        <end position="66"/>
    </location>
</feature>
<dbReference type="Gene3D" id="3.40.50.300">
    <property type="entry name" value="P-loop containing nucleotide triphosphate hydrolases"/>
    <property type="match status" value="1"/>
</dbReference>
<dbReference type="EMBL" id="BNJQ01000006">
    <property type="protein sequence ID" value="GHP03625.1"/>
    <property type="molecule type" value="Genomic_DNA"/>
</dbReference>
<dbReference type="PANTHER" id="PTHR19229">
    <property type="entry name" value="ATP-BINDING CASSETTE TRANSPORTER SUBFAMILY A ABCA"/>
    <property type="match status" value="1"/>
</dbReference>
<keyword evidence="4 9" id="KW-0812">Transmembrane</keyword>